<name>A0A1S3GCG9_DIPOR</name>
<evidence type="ECO:0000256" key="8">
    <source>
        <dbReference type="ARBA" id="ARBA00022963"/>
    </source>
</evidence>
<keyword evidence="21" id="KW-1185">Reference proteome</keyword>
<dbReference type="SMART" id="SM00149">
    <property type="entry name" value="PLCYc"/>
    <property type="match status" value="1"/>
</dbReference>
<evidence type="ECO:0000259" key="19">
    <source>
        <dbReference type="PROSITE" id="PS50008"/>
    </source>
</evidence>
<evidence type="ECO:0000256" key="2">
    <source>
        <dbReference type="ARBA" id="ARBA00012368"/>
    </source>
</evidence>
<keyword evidence="10" id="KW-0325">Glycoprotein</keyword>
<gene>
    <name evidence="22" type="primary">Plcd1</name>
</gene>
<keyword evidence="7" id="KW-0106">Calcium</keyword>
<dbReference type="Pfam" id="PF00387">
    <property type="entry name" value="PI-PLC-Y"/>
    <property type="match status" value="1"/>
</dbReference>
<comment type="catalytic activity">
    <reaction evidence="12">
        <text>a 1,2-diacyl-sn-glycero-3-phospho-(1D-myo-inositol-4,5-bisphosphate) + H2O = 1D-myo-inositol 1,4,5-trisphosphate + a 1,2-diacyl-sn-glycerol + H(+)</text>
        <dbReference type="Rhea" id="RHEA:33179"/>
        <dbReference type="ChEBI" id="CHEBI:15377"/>
        <dbReference type="ChEBI" id="CHEBI:15378"/>
        <dbReference type="ChEBI" id="CHEBI:17815"/>
        <dbReference type="ChEBI" id="CHEBI:58456"/>
        <dbReference type="ChEBI" id="CHEBI:203600"/>
        <dbReference type="EC" id="3.1.4.11"/>
    </reaction>
    <physiologicalReaction direction="left-to-right" evidence="12">
        <dbReference type="Rhea" id="RHEA:33180"/>
    </physiologicalReaction>
</comment>
<evidence type="ECO:0000256" key="17">
    <source>
        <dbReference type="ARBA" id="ARBA00082383"/>
    </source>
</evidence>
<evidence type="ECO:0000256" key="11">
    <source>
        <dbReference type="ARBA" id="ARBA00023224"/>
    </source>
</evidence>
<evidence type="ECO:0000259" key="18">
    <source>
        <dbReference type="PROSITE" id="PS50003"/>
    </source>
</evidence>
<dbReference type="InterPro" id="IPR001849">
    <property type="entry name" value="PH_domain"/>
</dbReference>
<protein>
    <recommendedName>
        <fullName evidence="15">1-phosphatidylinositol 4,5-bisphosphate phosphodiesterase delta-1</fullName>
        <ecNumber evidence="2">3.1.4.11</ecNumber>
    </recommendedName>
    <alternativeName>
        <fullName evidence="17">Phosphoinositide phospholipase C-delta-1</fullName>
    </alternativeName>
    <alternativeName>
        <fullName evidence="16">Phospholipase C-delta-1</fullName>
    </alternativeName>
</protein>
<dbReference type="Gene3D" id="1.10.238.10">
    <property type="entry name" value="EF-hand"/>
    <property type="match status" value="2"/>
</dbReference>
<dbReference type="PANTHER" id="PTHR10336">
    <property type="entry name" value="PHOSPHOINOSITIDE-SPECIFIC PHOSPHOLIPASE C FAMILY PROTEIN"/>
    <property type="match status" value="1"/>
</dbReference>
<keyword evidence="8" id="KW-0442">Lipid degradation</keyword>
<dbReference type="GO" id="GO:0035556">
    <property type="term" value="P:intracellular signal transduction"/>
    <property type="evidence" value="ECO:0007669"/>
    <property type="project" value="InterPro"/>
</dbReference>
<evidence type="ECO:0000256" key="12">
    <source>
        <dbReference type="ARBA" id="ARBA00023674"/>
    </source>
</evidence>
<comment type="subunit">
    <text evidence="14">Interacts with TGM2.</text>
</comment>
<dbReference type="FunFam" id="2.30.29.30:FF:000088">
    <property type="entry name" value="Phosphoinositide phospholipase C"/>
    <property type="match status" value="1"/>
</dbReference>
<keyword evidence="11" id="KW-0807">Transducer</keyword>
<dbReference type="RefSeq" id="XP_012885712.1">
    <property type="nucleotide sequence ID" value="XM_013030258.1"/>
</dbReference>
<dbReference type="GO" id="GO:0004435">
    <property type="term" value="F:phosphatidylinositol-4,5-bisphosphate phospholipase C activity"/>
    <property type="evidence" value="ECO:0007669"/>
    <property type="project" value="UniProtKB-EC"/>
</dbReference>
<evidence type="ECO:0000256" key="3">
    <source>
        <dbReference type="ARBA" id="ARBA00022553"/>
    </source>
</evidence>
<evidence type="ECO:0000256" key="6">
    <source>
        <dbReference type="ARBA" id="ARBA00022801"/>
    </source>
</evidence>
<evidence type="ECO:0000259" key="20">
    <source>
        <dbReference type="PROSITE" id="PS50222"/>
    </source>
</evidence>
<dbReference type="EC" id="3.1.4.11" evidence="2"/>
<dbReference type="GeneID" id="105996244"/>
<keyword evidence="5" id="KW-0677">Repeat</keyword>
<dbReference type="PANTHER" id="PTHR10336:SF210">
    <property type="entry name" value="1-PHOSPHATIDYLINOSITOL 4,5-BISPHOSPHATE PHOSPHODIESTERASE DELTA-1"/>
    <property type="match status" value="1"/>
</dbReference>
<dbReference type="PROSITE" id="PS50222">
    <property type="entry name" value="EF_HAND_2"/>
    <property type="match status" value="1"/>
</dbReference>
<evidence type="ECO:0000256" key="13">
    <source>
        <dbReference type="ARBA" id="ARBA00058871"/>
    </source>
</evidence>
<dbReference type="AlphaFoldDB" id="A0A1S3GCG9"/>
<dbReference type="SUPFAM" id="SSF47473">
    <property type="entry name" value="EF-hand"/>
    <property type="match status" value="1"/>
</dbReference>
<evidence type="ECO:0000256" key="14">
    <source>
        <dbReference type="ARBA" id="ARBA00062669"/>
    </source>
</evidence>
<dbReference type="Proteomes" id="UP000081671">
    <property type="component" value="Unplaced"/>
</dbReference>
<dbReference type="SMART" id="SM00233">
    <property type="entry name" value="PH"/>
    <property type="match status" value="1"/>
</dbReference>
<dbReference type="Gene3D" id="3.20.20.190">
    <property type="entry name" value="Phosphatidylinositol (PI) phosphodiesterase"/>
    <property type="match status" value="2"/>
</dbReference>
<dbReference type="FunFam" id="1.10.238.10:FF:000144">
    <property type="entry name" value="Phosphoinositide phospholipase C"/>
    <property type="match status" value="1"/>
</dbReference>
<dbReference type="InterPro" id="IPR011992">
    <property type="entry name" value="EF-hand-dom_pair"/>
</dbReference>
<dbReference type="PROSITE" id="PS50003">
    <property type="entry name" value="PH_DOMAIN"/>
    <property type="match status" value="1"/>
</dbReference>
<evidence type="ECO:0000256" key="4">
    <source>
        <dbReference type="ARBA" id="ARBA00022723"/>
    </source>
</evidence>
<dbReference type="InterPro" id="IPR046975">
    <property type="entry name" value="PLC-delta1_EF"/>
</dbReference>
<accession>A0A1S3GCG9</accession>
<dbReference type="GO" id="GO:0005737">
    <property type="term" value="C:cytoplasm"/>
    <property type="evidence" value="ECO:0007669"/>
    <property type="project" value="UniProtKB-ARBA"/>
</dbReference>
<dbReference type="GO" id="GO:0005509">
    <property type="term" value="F:calcium ion binding"/>
    <property type="evidence" value="ECO:0007669"/>
    <property type="project" value="InterPro"/>
</dbReference>
<evidence type="ECO:0000256" key="10">
    <source>
        <dbReference type="ARBA" id="ARBA00023180"/>
    </source>
</evidence>
<keyword evidence="9" id="KW-0443">Lipid metabolism</keyword>
<dbReference type="GlyCosmos" id="A0A1S3GCG9">
    <property type="glycosylation" value="2 sites, No reported glycans"/>
</dbReference>
<dbReference type="FunFam" id="1.10.238.10:FF:000071">
    <property type="entry name" value="Phosphoinositide phospholipase C"/>
    <property type="match status" value="1"/>
</dbReference>
<comment type="function">
    <text evidence="13">The production of the second messenger molecules diacylglycerol (DAG) and inositol 1,4,5-trisphosphate (IP3) is mediated by activated phosphatidylinositol-specific phospholipase C enzymes. Essential for trophoblast and placental development. Binds phosphatidylinositol 4,5-bisphosphate.</text>
</comment>
<organism evidence="21 22">
    <name type="scientific">Dipodomys ordii</name>
    <name type="common">Ord's kangaroo rat</name>
    <dbReference type="NCBI Taxonomy" id="10020"/>
    <lineage>
        <taxon>Eukaryota</taxon>
        <taxon>Metazoa</taxon>
        <taxon>Chordata</taxon>
        <taxon>Craniata</taxon>
        <taxon>Vertebrata</taxon>
        <taxon>Euteleostomi</taxon>
        <taxon>Mammalia</taxon>
        <taxon>Eutheria</taxon>
        <taxon>Euarchontoglires</taxon>
        <taxon>Glires</taxon>
        <taxon>Rodentia</taxon>
        <taxon>Castorimorpha</taxon>
        <taxon>Heteromyidae</taxon>
        <taxon>Dipodomyinae</taxon>
        <taxon>Dipodomys</taxon>
    </lineage>
</organism>
<evidence type="ECO:0000313" key="22">
    <source>
        <dbReference type="RefSeq" id="XP_012885712.1"/>
    </source>
</evidence>
<evidence type="ECO:0000256" key="1">
    <source>
        <dbReference type="ARBA" id="ARBA00001913"/>
    </source>
</evidence>
<dbReference type="InParanoid" id="A0A1S3GCG9"/>
<dbReference type="InterPro" id="IPR015359">
    <property type="entry name" value="PLC_EF-hand-like"/>
</dbReference>
<feature type="domain" description="PI-PLC Y-box" evidence="19">
    <location>
        <begin position="346"/>
        <end position="463"/>
    </location>
</feature>
<evidence type="ECO:0000256" key="15">
    <source>
        <dbReference type="ARBA" id="ARBA00069378"/>
    </source>
</evidence>
<dbReference type="Gene3D" id="2.30.29.30">
    <property type="entry name" value="Pleckstrin-homology domain (PH domain)/Phosphotyrosine-binding domain (PTB)"/>
    <property type="match status" value="1"/>
</dbReference>
<dbReference type="KEGG" id="dord:105996244"/>
<evidence type="ECO:0000313" key="21">
    <source>
        <dbReference type="Proteomes" id="UP000081671"/>
    </source>
</evidence>
<dbReference type="GO" id="GO:0005886">
    <property type="term" value="C:plasma membrane"/>
    <property type="evidence" value="ECO:0007669"/>
    <property type="project" value="TreeGrafter"/>
</dbReference>
<dbReference type="CDD" id="cd16217">
    <property type="entry name" value="EFh_PI-PLCdelta1"/>
    <property type="match status" value="1"/>
</dbReference>
<dbReference type="GO" id="GO:1901981">
    <property type="term" value="F:phosphatidylinositol phosphate binding"/>
    <property type="evidence" value="ECO:0007669"/>
    <property type="project" value="UniProtKB-ARBA"/>
</dbReference>
<dbReference type="SUPFAM" id="SSF50729">
    <property type="entry name" value="PH domain-like"/>
    <property type="match status" value="1"/>
</dbReference>
<dbReference type="GO" id="GO:0016042">
    <property type="term" value="P:lipid catabolic process"/>
    <property type="evidence" value="ECO:0007669"/>
    <property type="project" value="UniProtKB-KW"/>
</dbReference>
<evidence type="ECO:0000256" key="7">
    <source>
        <dbReference type="ARBA" id="ARBA00022837"/>
    </source>
</evidence>
<dbReference type="OrthoDB" id="269822at2759"/>
<feature type="domain" description="EF-hand" evidence="20">
    <location>
        <begin position="140"/>
        <end position="175"/>
    </location>
</feature>
<keyword evidence="6" id="KW-0378">Hydrolase</keyword>
<dbReference type="PROSITE" id="PS50007">
    <property type="entry name" value="PIPLC_X_DOMAIN"/>
    <property type="match status" value="1"/>
</dbReference>
<reference evidence="22" key="1">
    <citation type="submission" date="2025-08" db="UniProtKB">
        <authorList>
            <consortium name="RefSeq"/>
        </authorList>
    </citation>
    <scope>IDENTIFICATION</scope>
    <source>
        <tissue evidence="22">Kidney</tissue>
    </source>
</reference>
<evidence type="ECO:0000256" key="9">
    <source>
        <dbReference type="ARBA" id="ARBA00023098"/>
    </source>
</evidence>
<dbReference type="Pfam" id="PF09279">
    <property type="entry name" value="EF-hand_like"/>
    <property type="match status" value="1"/>
</dbReference>
<dbReference type="FunCoup" id="A0A1S3GCG9">
    <property type="interactions" value="1363"/>
</dbReference>
<dbReference type="SMART" id="SM00148">
    <property type="entry name" value="PLCXc"/>
    <property type="match status" value="1"/>
</dbReference>
<dbReference type="Pfam" id="PF16457">
    <property type="entry name" value="PH_12"/>
    <property type="match status" value="1"/>
</dbReference>
<comment type="cofactor">
    <cofactor evidence="1">
        <name>Ca(2+)</name>
        <dbReference type="ChEBI" id="CHEBI:29108"/>
    </cofactor>
</comment>
<dbReference type="PROSITE" id="PS00018">
    <property type="entry name" value="EF_HAND_1"/>
    <property type="match status" value="2"/>
</dbReference>
<dbReference type="SUPFAM" id="SSF51695">
    <property type="entry name" value="PLC-like phosphodiesterases"/>
    <property type="match status" value="2"/>
</dbReference>
<dbReference type="GO" id="GO:0043168">
    <property type="term" value="F:anion binding"/>
    <property type="evidence" value="ECO:0007669"/>
    <property type="project" value="UniProtKB-ARBA"/>
</dbReference>
<dbReference type="InterPro" id="IPR000909">
    <property type="entry name" value="PLipase_C_PInositol-sp_X_dom"/>
</dbReference>
<dbReference type="InterPro" id="IPR001192">
    <property type="entry name" value="PI-PLC_fam"/>
</dbReference>
<dbReference type="PROSITE" id="PS50008">
    <property type="entry name" value="PIPLC_Y_DOMAIN"/>
    <property type="match status" value="1"/>
</dbReference>
<dbReference type="InterPro" id="IPR018247">
    <property type="entry name" value="EF_Hand_1_Ca_BS"/>
</dbReference>
<sequence length="506" mass="57881">MDAGRDFLTLHGLQDDRDLQALLKGGQLLKVKSGSWRRERFYKLQEDCKTIWQESRKVMRTPESQLFSIEDIQEVRMGHRTEGLEKFARDIPDDRCFSIVFKDQRSTLDLIAPSPADAQHWVQGLRKVIHHSGAMDQRQKLQHWIHSCLRKADKNKDNKMSFKELQNFLKELNIQVDDSYARKIFRECDHSQTDSLEDEEIEAFYKMLTQREEIDRTFALAAGSGDTLSVDQLVAFLRHQQREEAAGPALALSLIERYEPSETAKARRQMTKDGFLMYLLSADGSAFSLAHRRVYQDMGQPLSHYLVSSSHNTYLLEDQLTGPSSTEAYIRPHGLQEDKVRLAPELSDMVIYCKSVHFSGFANPGTNGQAFYEMASFSENRALRLLQESGNGFVRHNVDHLSRIYPAGWRTDSSNYSPVEMWNGGCQIVALNFQTPGPEMDVYQGRFQDNGACGYVLKPAFLRDPSTTFNSRALTQGPWWAPKRLNIRVWLDSEGQVPPGSFLPTL</sequence>
<dbReference type="InterPro" id="IPR017946">
    <property type="entry name" value="PLC-like_Pdiesterase_TIM-brl"/>
</dbReference>
<dbReference type="InterPro" id="IPR011993">
    <property type="entry name" value="PH-like_dom_sf"/>
</dbReference>
<keyword evidence="4" id="KW-0479">Metal-binding</keyword>
<dbReference type="CDD" id="cd13363">
    <property type="entry name" value="PH_PLC_delta"/>
    <property type="match status" value="1"/>
</dbReference>
<feature type="domain" description="PH" evidence="18">
    <location>
        <begin position="21"/>
        <end position="130"/>
    </location>
</feature>
<dbReference type="CTD" id="5333"/>
<dbReference type="InterPro" id="IPR001711">
    <property type="entry name" value="PLipase_C_Pinositol-sp_Y"/>
</dbReference>
<dbReference type="SMART" id="SM00054">
    <property type="entry name" value="EFh"/>
    <property type="match status" value="2"/>
</dbReference>
<evidence type="ECO:0000256" key="5">
    <source>
        <dbReference type="ARBA" id="ARBA00022737"/>
    </source>
</evidence>
<evidence type="ECO:0000256" key="16">
    <source>
        <dbReference type="ARBA" id="ARBA00081112"/>
    </source>
</evidence>
<keyword evidence="3" id="KW-0597">Phosphoprotein</keyword>
<dbReference type="InterPro" id="IPR002048">
    <property type="entry name" value="EF_hand_dom"/>
</dbReference>
<dbReference type="Pfam" id="PF00388">
    <property type="entry name" value="PI-PLC-X"/>
    <property type="match status" value="1"/>
</dbReference>
<proteinExistence type="predicted"/>
<dbReference type="STRING" id="10020.ENSDORP00000001654"/>